<dbReference type="AlphaFoldDB" id="A0A502FVP3"/>
<keyword evidence="2" id="KW-1185">Reference proteome</keyword>
<proteinExistence type="predicted"/>
<dbReference type="Proteomes" id="UP000317663">
    <property type="component" value="Unassembled WGS sequence"/>
</dbReference>
<organism evidence="1 2">
    <name type="scientific">Ewingella americana</name>
    <dbReference type="NCBI Taxonomy" id="41202"/>
    <lineage>
        <taxon>Bacteria</taxon>
        <taxon>Pseudomonadati</taxon>
        <taxon>Pseudomonadota</taxon>
        <taxon>Gammaproteobacteria</taxon>
        <taxon>Enterobacterales</taxon>
        <taxon>Yersiniaceae</taxon>
        <taxon>Ewingella</taxon>
    </lineage>
</organism>
<reference evidence="1 2" key="1">
    <citation type="journal article" date="2019" name="Environ. Microbiol.">
        <title>Species interactions and distinct microbial communities in high Arctic permafrost affected cryosols are associated with the CH4 and CO2 gas fluxes.</title>
        <authorList>
            <person name="Altshuler I."/>
            <person name="Hamel J."/>
            <person name="Turney S."/>
            <person name="Magnuson E."/>
            <person name="Levesque R."/>
            <person name="Greer C."/>
            <person name="Whyte L.G."/>
        </authorList>
    </citation>
    <scope>NUCLEOTIDE SEQUENCE [LARGE SCALE GENOMIC DNA]</scope>
    <source>
        <strain evidence="1 2">E4</strain>
    </source>
</reference>
<name>A0A502FVP3_9GAMM</name>
<sequence length="107" mass="12157">MNICVACYCIYALTFVSPIFVGGEVEKPFFSQFYDAHKSSLCFTELSVVKQHYVMVAVNEPTLPESQYMLVAKALKHLLHNIKHILHNVKHALADCFSVPVEKKNEN</sequence>
<protein>
    <submittedName>
        <fullName evidence="1">Uncharacterized protein</fullName>
    </submittedName>
</protein>
<accession>A0A502FVP3</accession>
<evidence type="ECO:0000313" key="2">
    <source>
        <dbReference type="Proteomes" id="UP000317663"/>
    </source>
</evidence>
<evidence type="ECO:0000313" key="1">
    <source>
        <dbReference type="EMBL" id="TPG53707.1"/>
    </source>
</evidence>
<dbReference type="EMBL" id="RCZD01000020">
    <property type="protein sequence ID" value="TPG53707.1"/>
    <property type="molecule type" value="Genomic_DNA"/>
</dbReference>
<comment type="caution">
    <text evidence="1">The sequence shown here is derived from an EMBL/GenBank/DDBJ whole genome shotgun (WGS) entry which is preliminary data.</text>
</comment>
<gene>
    <name evidence="1" type="ORF">EAH77_23845</name>
</gene>